<evidence type="ECO:0000259" key="3">
    <source>
        <dbReference type="PROSITE" id="PS51740"/>
    </source>
</evidence>
<name>A0A7G5EIT6_9BURK</name>
<dbReference type="InterPro" id="IPR051734">
    <property type="entry name" value="VapB_TA_antitoxins"/>
</dbReference>
<dbReference type="SUPFAM" id="SSF89447">
    <property type="entry name" value="AbrB/MazE/MraZ-like"/>
    <property type="match status" value="1"/>
</dbReference>
<dbReference type="GO" id="GO:0003677">
    <property type="term" value="F:DNA binding"/>
    <property type="evidence" value="ECO:0007669"/>
    <property type="project" value="UniProtKB-UniRule"/>
</dbReference>
<dbReference type="Proteomes" id="UP000515240">
    <property type="component" value="Chromosome"/>
</dbReference>
<proteinExistence type="inferred from homology"/>
<dbReference type="EMBL" id="CP058554">
    <property type="protein sequence ID" value="QMV73911.1"/>
    <property type="molecule type" value="Genomic_DNA"/>
</dbReference>
<dbReference type="KEGG" id="cpis:HS961_14300"/>
<dbReference type="SMART" id="SM00966">
    <property type="entry name" value="SpoVT_AbrB"/>
    <property type="match status" value="1"/>
</dbReference>
<evidence type="ECO:0000313" key="4">
    <source>
        <dbReference type="EMBL" id="QMV73911.1"/>
    </source>
</evidence>
<accession>A0A7G5EIT6</accession>
<dbReference type="PANTHER" id="PTHR37550">
    <property type="entry name" value="ANTITOXIN VAPB1"/>
    <property type="match status" value="1"/>
</dbReference>
<sequence length="85" mass="9539">MSDLAIAKIFMNGRSQAVRLPKEFRFDTDEVTVERLADGSVVLRPVPVDAHAAWLARLDGILGRFEGMPDEIERDKTPPRDIGFD</sequence>
<dbReference type="Gene3D" id="2.10.260.10">
    <property type="match status" value="1"/>
</dbReference>
<dbReference type="InterPro" id="IPR037914">
    <property type="entry name" value="SpoVT-AbrB_sf"/>
</dbReference>
<feature type="domain" description="SpoVT-AbrB" evidence="3">
    <location>
        <begin position="7"/>
        <end position="48"/>
    </location>
</feature>
<evidence type="ECO:0000256" key="1">
    <source>
        <dbReference type="ARBA" id="ARBA00007924"/>
    </source>
</evidence>
<reference evidence="4 5" key="1">
    <citation type="journal article" date="2020" name="G3 (Bethesda)">
        <title>CeMbio - The Caenorhabditis elegans Microbiome Resource.</title>
        <authorList>
            <person name="Dirksen P."/>
            <person name="Assie A."/>
            <person name="Zimmermann J."/>
            <person name="Zhang F."/>
            <person name="Tietje A.M."/>
            <person name="Marsh S.A."/>
            <person name="Felix M.A."/>
            <person name="Shapira M."/>
            <person name="Kaleta C."/>
            <person name="Schulenburg H."/>
            <person name="Samuel B."/>
        </authorList>
    </citation>
    <scope>NUCLEOTIDE SEQUENCE [LARGE SCALE GENOMIC DNA]</scope>
    <source>
        <strain evidence="4 5">BIGb0172</strain>
    </source>
</reference>
<protein>
    <submittedName>
        <fullName evidence="4">AbrB/MazE/SpoVT family DNA-binding domain-containing protein</fullName>
    </submittedName>
</protein>
<gene>
    <name evidence="4" type="ORF">HS961_14300</name>
</gene>
<keyword evidence="5" id="KW-1185">Reference proteome</keyword>
<organism evidence="4 5">
    <name type="scientific">Comamonas piscis</name>
    <dbReference type="NCBI Taxonomy" id="1562974"/>
    <lineage>
        <taxon>Bacteria</taxon>
        <taxon>Pseudomonadati</taxon>
        <taxon>Pseudomonadota</taxon>
        <taxon>Betaproteobacteria</taxon>
        <taxon>Burkholderiales</taxon>
        <taxon>Comamonadaceae</taxon>
        <taxon>Comamonas</taxon>
    </lineage>
</organism>
<dbReference type="Pfam" id="PF04014">
    <property type="entry name" value="MazE_antitoxin"/>
    <property type="match status" value="1"/>
</dbReference>
<dbReference type="PANTHER" id="PTHR37550:SF3">
    <property type="entry name" value="ANTITOXIN VAPB1"/>
    <property type="match status" value="1"/>
</dbReference>
<keyword evidence="2 4" id="KW-0238">DNA-binding</keyword>
<dbReference type="PROSITE" id="PS51740">
    <property type="entry name" value="SPOVT_ABRB"/>
    <property type="match status" value="1"/>
</dbReference>
<evidence type="ECO:0000313" key="5">
    <source>
        <dbReference type="Proteomes" id="UP000515240"/>
    </source>
</evidence>
<dbReference type="InterPro" id="IPR007159">
    <property type="entry name" value="SpoVT-AbrB_dom"/>
</dbReference>
<evidence type="ECO:0000256" key="2">
    <source>
        <dbReference type="PROSITE-ProRule" id="PRU01076"/>
    </source>
</evidence>
<dbReference type="AlphaFoldDB" id="A0A7G5EIT6"/>
<comment type="similarity">
    <text evidence="1">Belongs to the VapB family.</text>
</comment>
<dbReference type="RefSeq" id="WP_182323051.1">
    <property type="nucleotide sequence ID" value="NZ_CP058554.1"/>
</dbReference>